<dbReference type="Gene3D" id="3.30.530.20">
    <property type="match status" value="1"/>
</dbReference>
<keyword evidence="2" id="KW-1185">Reference proteome</keyword>
<dbReference type="InterPro" id="IPR023393">
    <property type="entry name" value="START-like_dom_sf"/>
</dbReference>
<reference evidence="1 2" key="1">
    <citation type="submission" date="2019-03" db="EMBL/GenBank/DDBJ databases">
        <title>Genomic Encyclopedia of Type Strains, Phase IV (KMG-IV): sequencing the most valuable type-strain genomes for metagenomic binning, comparative biology and taxonomic classification.</title>
        <authorList>
            <person name="Goeker M."/>
        </authorList>
    </citation>
    <scope>NUCLEOTIDE SEQUENCE [LARGE SCALE GENOMIC DNA]</scope>
    <source>
        <strain evidence="1 2">DSM 45934</strain>
    </source>
</reference>
<comment type="caution">
    <text evidence="1">The sequence shown here is derived from an EMBL/GenBank/DDBJ whole genome shotgun (WGS) entry which is preliminary data.</text>
</comment>
<dbReference type="AlphaFoldDB" id="A0A4R2JSH8"/>
<proteinExistence type="predicted"/>
<gene>
    <name evidence="1" type="ORF">EV192_102693</name>
</gene>
<accession>A0A4R2JSH8</accession>
<evidence type="ECO:0000313" key="2">
    <source>
        <dbReference type="Proteomes" id="UP000295680"/>
    </source>
</evidence>
<dbReference type="InterPro" id="IPR019587">
    <property type="entry name" value="Polyketide_cyclase/dehydratase"/>
</dbReference>
<dbReference type="EMBL" id="SLWS01000002">
    <property type="protein sequence ID" value="TCO62554.1"/>
    <property type="molecule type" value="Genomic_DNA"/>
</dbReference>
<dbReference type="Pfam" id="PF10604">
    <property type="entry name" value="Polyketide_cyc2"/>
    <property type="match status" value="1"/>
</dbReference>
<dbReference type="Proteomes" id="UP000295680">
    <property type="component" value="Unassembled WGS sequence"/>
</dbReference>
<evidence type="ECO:0000313" key="1">
    <source>
        <dbReference type="EMBL" id="TCO62554.1"/>
    </source>
</evidence>
<organism evidence="1 2">
    <name type="scientific">Actinocrispum wychmicini</name>
    <dbReference type="NCBI Taxonomy" id="1213861"/>
    <lineage>
        <taxon>Bacteria</taxon>
        <taxon>Bacillati</taxon>
        <taxon>Actinomycetota</taxon>
        <taxon>Actinomycetes</taxon>
        <taxon>Pseudonocardiales</taxon>
        <taxon>Pseudonocardiaceae</taxon>
        <taxon>Actinocrispum</taxon>
    </lineage>
</organism>
<dbReference type="SUPFAM" id="SSF55961">
    <property type="entry name" value="Bet v1-like"/>
    <property type="match status" value="1"/>
</dbReference>
<dbReference type="OrthoDB" id="581838at2"/>
<protein>
    <submittedName>
        <fullName evidence="1">Polyketide cyclase/dehydrase/lipid transport protein</fullName>
    </submittedName>
</protein>
<dbReference type="CDD" id="cd07821">
    <property type="entry name" value="PYR_PYL_RCAR_like"/>
    <property type="match status" value="1"/>
</dbReference>
<name>A0A4R2JSH8_9PSEU</name>
<sequence>MSRRAGRVLLLSGRVSLRFPLQGVDETYFDTAPQRFTYRIDVAADAGTVWNGLTVARPLSWCRMLTDVRYLGDPPFGEGVARLVEVGKVLRMREHFFRWDDEQRRHSFYVVQANMPLFASFAEDYQVTPTPTGSRLVWTFALTPRHGLGTALKLGAPLNKALFESFVRDTRRRFGTVVPTAGS</sequence>